<evidence type="ECO:0000256" key="7">
    <source>
        <dbReference type="ARBA" id="ARBA00022737"/>
    </source>
</evidence>
<dbReference type="AlphaFoldDB" id="A0A6I9N580"/>
<dbReference type="FunFam" id="2.60.40.10:FF:000378">
    <property type="entry name" value="Nectin cell adhesion molecule 3"/>
    <property type="match status" value="1"/>
</dbReference>
<dbReference type="InterPro" id="IPR013783">
    <property type="entry name" value="Ig-like_fold"/>
</dbReference>
<keyword evidence="4" id="KW-1003">Cell membrane</keyword>
<evidence type="ECO:0000256" key="16">
    <source>
        <dbReference type="SAM" id="MobiDB-lite"/>
    </source>
</evidence>
<dbReference type="Pfam" id="PF07686">
    <property type="entry name" value="V-set"/>
    <property type="match status" value="1"/>
</dbReference>
<dbReference type="InterPro" id="IPR007110">
    <property type="entry name" value="Ig-like_dom"/>
</dbReference>
<evidence type="ECO:0000313" key="19">
    <source>
        <dbReference type="Proteomes" id="UP000504611"/>
    </source>
</evidence>
<dbReference type="GO" id="GO:0005886">
    <property type="term" value="C:plasma membrane"/>
    <property type="evidence" value="ECO:0007669"/>
    <property type="project" value="UniProtKB-SubCell"/>
</dbReference>
<dbReference type="InterPro" id="IPR013106">
    <property type="entry name" value="Ig_V-set"/>
</dbReference>
<dbReference type="GO" id="GO:0043296">
    <property type="term" value="C:apical junction complex"/>
    <property type="evidence" value="ECO:0007669"/>
    <property type="project" value="TreeGrafter"/>
</dbReference>
<feature type="transmembrane region" description="Helical" evidence="17">
    <location>
        <begin position="343"/>
        <end position="367"/>
    </location>
</feature>
<dbReference type="RefSeq" id="XP_010769481.1">
    <property type="nucleotide sequence ID" value="XM_010771179.1"/>
</dbReference>
<dbReference type="InterPro" id="IPR013162">
    <property type="entry name" value="CD80_C2-set"/>
</dbReference>
<gene>
    <name evidence="20" type="primary">nectin3b</name>
</gene>
<evidence type="ECO:0000256" key="15">
    <source>
        <dbReference type="ARBA" id="ARBA00082570"/>
    </source>
</evidence>
<accession>A0A6I9N580</accession>
<dbReference type="SMART" id="SM00408">
    <property type="entry name" value="IGc2"/>
    <property type="match status" value="2"/>
</dbReference>
<evidence type="ECO:0000256" key="13">
    <source>
        <dbReference type="ARBA" id="ARBA00023180"/>
    </source>
</evidence>
<keyword evidence="11 17" id="KW-0472">Membrane</keyword>
<keyword evidence="14" id="KW-0393">Immunoglobulin domain</keyword>
<dbReference type="InterPro" id="IPR036179">
    <property type="entry name" value="Ig-like_dom_sf"/>
</dbReference>
<keyword evidence="5 17" id="KW-0812">Transmembrane</keyword>
<keyword evidence="13" id="KW-0325">Glycoprotein</keyword>
<evidence type="ECO:0000256" key="8">
    <source>
        <dbReference type="ARBA" id="ARBA00022889"/>
    </source>
</evidence>
<evidence type="ECO:0000256" key="1">
    <source>
        <dbReference type="ARBA" id="ARBA00004162"/>
    </source>
</evidence>
<dbReference type="SUPFAM" id="SSF48726">
    <property type="entry name" value="Immunoglobulin"/>
    <property type="match status" value="3"/>
</dbReference>
<evidence type="ECO:0000256" key="11">
    <source>
        <dbReference type="ARBA" id="ARBA00023136"/>
    </source>
</evidence>
<dbReference type="FunFam" id="2.60.40.10:FF:000298">
    <property type="entry name" value="Nectin cell adhesion molecule 3"/>
    <property type="match status" value="1"/>
</dbReference>
<dbReference type="PANTHER" id="PTHR23277">
    <property type="entry name" value="NECTIN-RELATED"/>
    <property type="match status" value="1"/>
</dbReference>
<sequence>MLPSYYRSFLGQRGRVALFYLLCSITGLWGSQVMVPKRVNAVLGKNVTLECKVEAGTNLTLTQSSWERHLPSGSITVAVYNPQYGISIPPEYIHRLFFRSPSSHDATIVVGNVGFSDVGKYTCKVATFPLGYTQASTTVNVLVEPKVYVSAGSTALIDGGNDTLVATCIAERARPPAEVSWESNLFGQSEVQLFDETNGTTSTQVSYLWQPTRHIQGQTLTCVVRHPALESDFRIPYQLNVQYAPDISVVGYDGDWYVGRENAQMTCKANANPPANQFRWIRLDSEMPAGMEIMNSTLLFLRPLQRNDSGVYRCEVANDINLRSRDVRLLIQDQSQAERSNSIVVAGAVMGAVLALFLIAVFLIVILTSRKAPLPVFADKVIDLPPTHKPPPPYSERAPAIPLGVHASQVAWLCQQSRRAERRHELSDRQPSPPATRPGPPAAQSPTQRLSRLQWVCHQSGTDRVYINHRENYV</sequence>
<evidence type="ECO:0000256" key="3">
    <source>
        <dbReference type="ARBA" id="ARBA00007810"/>
    </source>
</evidence>
<dbReference type="Pfam" id="PF08205">
    <property type="entry name" value="C2-set_2"/>
    <property type="match status" value="1"/>
</dbReference>
<keyword evidence="7" id="KW-0677">Repeat</keyword>
<organism evidence="19 20">
    <name type="scientific">Notothenia coriiceps</name>
    <name type="common">black rockcod</name>
    <dbReference type="NCBI Taxonomy" id="8208"/>
    <lineage>
        <taxon>Eukaryota</taxon>
        <taxon>Metazoa</taxon>
        <taxon>Chordata</taxon>
        <taxon>Craniata</taxon>
        <taxon>Vertebrata</taxon>
        <taxon>Euteleostomi</taxon>
        <taxon>Actinopterygii</taxon>
        <taxon>Neopterygii</taxon>
        <taxon>Teleostei</taxon>
        <taxon>Neoteleostei</taxon>
        <taxon>Acanthomorphata</taxon>
        <taxon>Eupercaria</taxon>
        <taxon>Perciformes</taxon>
        <taxon>Notothenioidei</taxon>
        <taxon>Nototheniidae</taxon>
        <taxon>Notothenia</taxon>
    </lineage>
</organism>
<dbReference type="FunFam" id="2.60.40.10:FF:001185">
    <property type="entry name" value="Nectin cell adhesion molecule 3b"/>
    <property type="match status" value="1"/>
</dbReference>
<dbReference type="InterPro" id="IPR003598">
    <property type="entry name" value="Ig_sub2"/>
</dbReference>
<comment type="subcellular location">
    <subcellularLocation>
        <location evidence="2">Cell junction</location>
        <location evidence="2">Adherens junction</location>
    </subcellularLocation>
    <subcellularLocation>
        <location evidence="1">Cell membrane</location>
        <topology evidence="1">Single-pass membrane protein</topology>
    </subcellularLocation>
</comment>
<keyword evidence="9" id="KW-0965">Cell junction</keyword>
<evidence type="ECO:0000256" key="6">
    <source>
        <dbReference type="ARBA" id="ARBA00022729"/>
    </source>
</evidence>
<dbReference type="InterPro" id="IPR051427">
    <property type="entry name" value="Nectin/Nectin-like"/>
</dbReference>
<feature type="domain" description="Ig-like" evidence="18">
    <location>
        <begin position="44"/>
        <end position="140"/>
    </location>
</feature>
<evidence type="ECO:0000256" key="2">
    <source>
        <dbReference type="ARBA" id="ARBA00004536"/>
    </source>
</evidence>
<dbReference type="GO" id="GO:0005912">
    <property type="term" value="C:adherens junction"/>
    <property type="evidence" value="ECO:0007669"/>
    <property type="project" value="UniProtKB-SubCell"/>
</dbReference>
<evidence type="ECO:0000256" key="10">
    <source>
        <dbReference type="ARBA" id="ARBA00022989"/>
    </source>
</evidence>
<evidence type="ECO:0000256" key="4">
    <source>
        <dbReference type="ARBA" id="ARBA00022475"/>
    </source>
</evidence>
<evidence type="ECO:0000256" key="14">
    <source>
        <dbReference type="ARBA" id="ARBA00023319"/>
    </source>
</evidence>
<keyword evidence="12" id="KW-1015">Disulfide bond</keyword>
<dbReference type="PANTHER" id="PTHR23277:SF12">
    <property type="entry name" value="NECTIN-3"/>
    <property type="match status" value="1"/>
</dbReference>
<keyword evidence="19" id="KW-1185">Reference proteome</keyword>
<feature type="region of interest" description="Disordered" evidence="16">
    <location>
        <begin position="421"/>
        <end position="449"/>
    </location>
</feature>
<evidence type="ECO:0000256" key="5">
    <source>
        <dbReference type="ARBA" id="ARBA00022692"/>
    </source>
</evidence>
<feature type="compositionally biased region" description="Pro residues" evidence="16">
    <location>
        <begin position="431"/>
        <end position="443"/>
    </location>
</feature>
<keyword evidence="8" id="KW-0130">Cell adhesion</keyword>
<dbReference type="GO" id="GO:0007157">
    <property type="term" value="P:heterophilic cell-cell adhesion via plasma membrane cell adhesion molecules"/>
    <property type="evidence" value="ECO:0007669"/>
    <property type="project" value="TreeGrafter"/>
</dbReference>
<evidence type="ECO:0000256" key="12">
    <source>
        <dbReference type="ARBA" id="ARBA00023157"/>
    </source>
</evidence>
<feature type="domain" description="Ig-like" evidence="18">
    <location>
        <begin position="145"/>
        <end position="242"/>
    </location>
</feature>
<evidence type="ECO:0000259" key="18">
    <source>
        <dbReference type="PROSITE" id="PS50835"/>
    </source>
</evidence>
<dbReference type="InterPro" id="IPR003599">
    <property type="entry name" value="Ig_sub"/>
</dbReference>
<dbReference type="GO" id="GO:0007156">
    <property type="term" value="P:homophilic cell adhesion via plasma membrane adhesion molecules"/>
    <property type="evidence" value="ECO:0007669"/>
    <property type="project" value="TreeGrafter"/>
</dbReference>
<keyword evidence="10 17" id="KW-1133">Transmembrane helix</keyword>
<dbReference type="Proteomes" id="UP000504611">
    <property type="component" value="Unplaced"/>
</dbReference>
<comment type="similarity">
    <text evidence="3">Belongs to the nectin family.</text>
</comment>
<keyword evidence="6" id="KW-0732">Signal</keyword>
<dbReference type="OrthoDB" id="9442762at2759"/>
<evidence type="ECO:0000256" key="17">
    <source>
        <dbReference type="SAM" id="Phobius"/>
    </source>
</evidence>
<dbReference type="PROSITE" id="PS50835">
    <property type="entry name" value="IG_LIKE"/>
    <property type="match status" value="3"/>
</dbReference>
<evidence type="ECO:0000313" key="20">
    <source>
        <dbReference type="RefSeq" id="XP_010769481.1"/>
    </source>
</evidence>
<reference evidence="20" key="1">
    <citation type="submission" date="2025-08" db="UniProtKB">
        <authorList>
            <consortium name="RefSeq"/>
        </authorList>
    </citation>
    <scope>IDENTIFICATION</scope>
    <source>
        <tissue evidence="20">Muscle</tissue>
    </source>
</reference>
<evidence type="ECO:0000256" key="9">
    <source>
        <dbReference type="ARBA" id="ARBA00022949"/>
    </source>
</evidence>
<feature type="domain" description="Ig-like" evidence="18">
    <location>
        <begin position="245"/>
        <end position="330"/>
    </location>
</feature>
<dbReference type="SMART" id="SM00409">
    <property type="entry name" value="IG"/>
    <property type="match status" value="2"/>
</dbReference>
<proteinExistence type="inferred from homology"/>
<protein>
    <recommendedName>
        <fullName evidence="15">Nectin cell adhesion molecule 3</fullName>
    </recommendedName>
</protein>
<dbReference type="Gene3D" id="2.60.40.10">
    <property type="entry name" value="Immunoglobulins"/>
    <property type="match status" value="3"/>
</dbReference>
<dbReference type="Pfam" id="PF13927">
    <property type="entry name" value="Ig_3"/>
    <property type="match status" value="1"/>
</dbReference>
<dbReference type="CTD" id="541491"/>
<name>A0A6I9N580_9TELE</name>